<keyword evidence="1" id="KW-0560">Oxidoreductase</keyword>
<keyword evidence="4" id="KW-1185">Reference proteome</keyword>
<dbReference type="EMBL" id="JAUSRA010000001">
    <property type="protein sequence ID" value="MDP9796829.1"/>
    <property type="molecule type" value="Genomic_DNA"/>
</dbReference>
<dbReference type="SUPFAM" id="SSF51430">
    <property type="entry name" value="NAD(P)-linked oxidoreductase"/>
    <property type="match status" value="1"/>
</dbReference>
<evidence type="ECO:0000313" key="4">
    <source>
        <dbReference type="Proteomes" id="UP001240984"/>
    </source>
</evidence>
<dbReference type="Pfam" id="PF00248">
    <property type="entry name" value="Aldo_ket_red"/>
    <property type="match status" value="1"/>
</dbReference>
<reference evidence="3 4" key="1">
    <citation type="submission" date="2023-07" db="EMBL/GenBank/DDBJ databases">
        <title>Sequencing the genomes of 1000 actinobacteria strains.</title>
        <authorList>
            <person name="Klenk H.-P."/>
        </authorList>
    </citation>
    <scope>NUCLEOTIDE SEQUENCE [LARGE SCALE GENOMIC DNA]</scope>
    <source>
        <strain evidence="3 4">DSM 44710</strain>
    </source>
</reference>
<dbReference type="CDD" id="cd19084">
    <property type="entry name" value="AKR_AKR11B1-like"/>
    <property type="match status" value="1"/>
</dbReference>
<dbReference type="PANTHER" id="PTHR43364">
    <property type="entry name" value="NADH-SPECIFIC METHYLGLYOXAL REDUCTASE-RELATED"/>
    <property type="match status" value="1"/>
</dbReference>
<dbReference type="RefSeq" id="WP_306833722.1">
    <property type="nucleotide sequence ID" value="NZ_JAUSRA010000001.1"/>
</dbReference>
<evidence type="ECO:0000259" key="2">
    <source>
        <dbReference type="Pfam" id="PF00248"/>
    </source>
</evidence>
<dbReference type="Gene3D" id="3.20.20.100">
    <property type="entry name" value="NADP-dependent oxidoreductase domain"/>
    <property type="match status" value="1"/>
</dbReference>
<gene>
    <name evidence="3" type="ORF">J2S43_005341</name>
</gene>
<dbReference type="InterPro" id="IPR050523">
    <property type="entry name" value="AKR_Detox_Biosynth"/>
</dbReference>
<dbReference type="InterPro" id="IPR023210">
    <property type="entry name" value="NADP_OxRdtase_dom"/>
</dbReference>
<dbReference type="InterPro" id="IPR036812">
    <property type="entry name" value="NAD(P)_OxRdtase_dom_sf"/>
</dbReference>
<accession>A0ABT9MZG2</accession>
<organism evidence="3 4">
    <name type="scientific">Catenuloplanes nepalensis</name>
    <dbReference type="NCBI Taxonomy" id="587533"/>
    <lineage>
        <taxon>Bacteria</taxon>
        <taxon>Bacillati</taxon>
        <taxon>Actinomycetota</taxon>
        <taxon>Actinomycetes</taxon>
        <taxon>Micromonosporales</taxon>
        <taxon>Micromonosporaceae</taxon>
        <taxon>Catenuloplanes</taxon>
    </lineage>
</organism>
<evidence type="ECO:0000313" key="3">
    <source>
        <dbReference type="EMBL" id="MDP9796829.1"/>
    </source>
</evidence>
<sequence length="326" mass="34376">MNLLPLGADGPQVSRLCLGTWPLSGLWGGRIEPAVHAVRRAFDLGVNFFDTARAYGDGAAEAALARGLGDLVRTHRSELVIVTKGGLRIQGNSVVRDSDPEVLRSGLVASLRALGTDYVDLFLVHWPDPTIPLAETAGVLAGFVEEGLVRRTGVSNFTAGQMAEFGPAAVAQVPYSLLARGAERDVLPYCRAAGVPVMGWASLAHGLLTGALRPGHTFALDDWRAYSPVFRGERLAAVATAVDRLSAVAADRGISVAQLALAWVLHQPAGVVPIFGAQVPEHVEDSVRALEVRLDEAELAELGRLVEGAPPVLPDTEPPHRAPAGV</sequence>
<proteinExistence type="predicted"/>
<dbReference type="PANTHER" id="PTHR43364:SF4">
    <property type="entry name" value="NAD(P)-LINKED OXIDOREDUCTASE SUPERFAMILY PROTEIN"/>
    <property type="match status" value="1"/>
</dbReference>
<dbReference type="InterPro" id="IPR020471">
    <property type="entry name" value="AKR"/>
</dbReference>
<protein>
    <submittedName>
        <fullName evidence="3">Aryl-alcohol dehydrogenase-like predicted oxidoreductase</fullName>
    </submittedName>
</protein>
<evidence type="ECO:0000256" key="1">
    <source>
        <dbReference type="ARBA" id="ARBA00023002"/>
    </source>
</evidence>
<dbReference type="Proteomes" id="UP001240984">
    <property type="component" value="Unassembled WGS sequence"/>
</dbReference>
<dbReference type="PRINTS" id="PR00069">
    <property type="entry name" value="ALDKETRDTASE"/>
</dbReference>
<feature type="domain" description="NADP-dependent oxidoreductase" evidence="2">
    <location>
        <begin position="15"/>
        <end position="304"/>
    </location>
</feature>
<name>A0ABT9MZG2_9ACTN</name>
<comment type="caution">
    <text evidence="3">The sequence shown here is derived from an EMBL/GenBank/DDBJ whole genome shotgun (WGS) entry which is preliminary data.</text>
</comment>